<evidence type="ECO:0000313" key="3">
    <source>
        <dbReference type="Proteomes" id="UP000249402"/>
    </source>
</evidence>
<gene>
    <name evidence="2" type="ORF">BO80DRAFT_75166</name>
</gene>
<protein>
    <submittedName>
        <fullName evidence="2">Uncharacterized protein</fullName>
    </submittedName>
</protein>
<dbReference type="GeneID" id="37229629"/>
<evidence type="ECO:0000256" key="1">
    <source>
        <dbReference type="SAM" id="Phobius"/>
    </source>
</evidence>
<dbReference type="Proteomes" id="UP000249402">
    <property type="component" value="Unassembled WGS sequence"/>
</dbReference>
<organism evidence="2 3">
    <name type="scientific">Aspergillus ibericus CBS 121593</name>
    <dbReference type="NCBI Taxonomy" id="1448316"/>
    <lineage>
        <taxon>Eukaryota</taxon>
        <taxon>Fungi</taxon>
        <taxon>Dikarya</taxon>
        <taxon>Ascomycota</taxon>
        <taxon>Pezizomycotina</taxon>
        <taxon>Eurotiomycetes</taxon>
        <taxon>Eurotiomycetidae</taxon>
        <taxon>Eurotiales</taxon>
        <taxon>Aspergillaceae</taxon>
        <taxon>Aspergillus</taxon>
        <taxon>Aspergillus subgen. Circumdati</taxon>
    </lineage>
</organism>
<sequence length="154" mass="17098">MHAAALSCNCMHYSTQAHRNELLSGWIDRTTCFRDPAPNLVPSGAFSSGQHVDSSPLTDPTSWGAGTHPSLITCRPIYTARTHCFPPEGPFCPGGTPLDPKAASLAFQDMARRSSFFFYFTFLIFFTFPLSYSYFNFFKFSTIPPLAHRASTLV</sequence>
<dbReference type="VEuPathDB" id="FungiDB:BO80DRAFT_75166"/>
<accession>A0A395HCG2</accession>
<evidence type="ECO:0000313" key="2">
    <source>
        <dbReference type="EMBL" id="RAL05617.1"/>
    </source>
</evidence>
<proteinExistence type="predicted"/>
<keyword evidence="1" id="KW-0812">Transmembrane</keyword>
<feature type="transmembrane region" description="Helical" evidence="1">
    <location>
        <begin position="116"/>
        <end position="135"/>
    </location>
</feature>
<keyword evidence="3" id="KW-1185">Reference proteome</keyword>
<dbReference type="EMBL" id="KZ824420">
    <property type="protein sequence ID" value="RAL05617.1"/>
    <property type="molecule type" value="Genomic_DNA"/>
</dbReference>
<dbReference type="RefSeq" id="XP_025579944.1">
    <property type="nucleotide sequence ID" value="XM_025724764.1"/>
</dbReference>
<dbReference type="AlphaFoldDB" id="A0A395HCG2"/>
<reference evidence="2 3" key="1">
    <citation type="submission" date="2018-02" db="EMBL/GenBank/DDBJ databases">
        <title>The genomes of Aspergillus section Nigri reveals drivers in fungal speciation.</title>
        <authorList>
            <consortium name="DOE Joint Genome Institute"/>
            <person name="Vesth T.C."/>
            <person name="Nybo J."/>
            <person name="Theobald S."/>
            <person name="Brandl J."/>
            <person name="Frisvad J.C."/>
            <person name="Nielsen K.F."/>
            <person name="Lyhne E.K."/>
            <person name="Kogle M.E."/>
            <person name="Kuo A."/>
            <person name="Riley R."/>
            <person name="Clum A."/>
            <person name="Nolan M."/>
            <person name="Lipzen A."/>
            <person name="Salamov A."/>
            <person name="Henrissat B."/>
            <person name="Wiebenga A."/>
            <person name="De vries R.P."/>
            <person name="Grigoriev I.V."/>
            <person name="Mortensen U.H."/>
            <person name="Andersen M.R."/>
            <person name="Baker S.E."/>
        </authorList>
    </citation>
    <scope>NUCLEOTIDE SEQUENCE [LARGE SCALE GENOMIC DNA]</scope>
    <source>
        <strain evidence="2 3">CBS 121593</strain>
    </source>
</reference>
<keyword evidence="1" id="KW-0472">Membrane</keyword>
<keyword evidence="1" id="KW-1133">Transmembrane helix</keyword>
<name>A0A395HCG2_9EURO</name>